<dbReference type="GO" id="GO:0005737">
    <property type="term" value="C:cytoplasm"/>
    <property type="evidence" value="ECO:0007669"/>
    <property type="project" value="TreeGrafter"/>
</dbReference>
<dbReference type="EMBL" id="CM000626">
    <property type="protein sequence ID" value="EEC44029.1"/>
    <property type="molecule type" value="Genomic_DNA"/>
</dbReference>
<dbReference type="Proteomes" id="UP000000759">
    <property type="component" value="Chromosome 24"/>
</dbReference>
<evidence type="ECO:0000313" key="6">
    <source>
        <dbReference type="EMBL" id="EEC43185.1"/>
    </source>
</evidence>
<dbReference type="OrthoDB" id="432299at2759"/>
<gene>
    <name evidence="7" type="ORF">PHATRDRAFT_16195</name>
    <name evidence="6" type="ORF">PHATRDRAFT_6435</name>
</gene>
<dbReference type="RefSeq" id="XP_002185316.1">
    <property type="nucleotide sequence ID" value="XM_002185280.1"/>
</dbReference>
<feature type="non-terminal residue" evidence="7">
    <location>
        <position position="111"/>
    </location>
</feature>
<dbReference type="HOGENOM" id="CLU_046313_2_3_1"/>
<dbReference type="Pfam" id="PF00173">
    <property type="entry name" value="Cyt-b5"/>
    <property type="match status" value="1"/>
</dbReference>
<evidence type="ECO:0000256" key="2">
    <source>
        <dbReference type="ARBA" id="ARBA00022723"/>
    </source>
</evidence>
<evidence type="ECO:0000313" key="8">
    <source>
        <dbReference type="Proteomes" id="UP000000759"/>
    </source>
</evidence>
<dbReference type="RefSeq" id="XP_002184630.1">
    <property type="nucleotide sequence ID" value="XM_002184594.1"/>
</dbReference>
<dbReference type="GeneID" id="7199135"/>
<comment type="similarity">
    <text evidence="4">Belongs to the cytochrome b5 family.</text>
</comment>
<dbReference type="PROSITE" id="PS00191">
    <property type="entry name" value="CYTOCHROME_B5_1"/>
    <property type="match status" value="1"/>
</dbReference>
<protein>
    <recommendedName>
        <fullName evidence="5">Cytochrome b5 heme-binding domain-containing protein</fullName>
    </recommendedName>
</protein>
<dbReference type="FunCoup" id="B7GBM1">
    <property type="interactions" value="197"/>
</dbReference>
<dbReference type="KEGG" id="pti:PHATRDRAFT_16195"/>
<evidence type="ECO:0000259" key="5">
    <source>
        <dbReference type="PROSITE" id="PS50255"/>
    </source>
</evidence>
<keyword evidence="3 4" id="KW-0408">Iron</keyword>
<dbReference type="GO" id="GO:0046872">
    <property type="term" value="F:metal ion binding"/>
    <property type="evidence" value="ECO:0007669"/>
    <property type="project" value="UniProtKB-UniRule"/>
</dbReference>
<dbReference type="Proteomes" id="UP000000759">
    <property type="component" value="Chromosome 29"/>
</dbReference>
<keyword evidence="8" id="KW-1185">Reference proteome</keyword>
<dbReference type="InterPro" id="IPR051872">
    <property type="entry name" value="Cytochrome_b5/Flavoprotein_Rdt"/>
</dbReference>
<feature type="domain" description="Cytochrome b5 heme-binding" evidence="5">
    <location>
        <begin position="34"/>
        <end position="110"/>
    </location>
</feature>
<keyword evidence="2 4" id="KW-0479">Metal-binding</keyword>
<dbReference type="InterPro" id="IPR001199">
    <property type="entry name" value="Cyt_B5-like_heme/steroid-bd"/>
</dbReference>
<dbReference type="GO" id="GO:0004128">
    <property type="term" value="F:cytochrome-b5 reductase activity, acting on NAD(P)H"/>
    <property type="evidence" value="ECO:0007669"/>
    <property type="project" value="TreeGrafter"/>
</dbReference>
<dbReference type="PANTHER" id="PTHR46237:SF1">
    <property type="entry name" value="CYTOCHROME B5 REDUCTASE 4"/>
    <property type="match status" value="1"/>
</dbReference>
<feature type="non-terminal residue" evidence="7">
    <location>
        <position position="1"/>
    </location>
</feature>
<dbReference type="GeneID" id="7198392"/>
<dbReference type="KEGG" id="pti:PHATRDRAFT_6435"/>
<dbReference type="SMART" id="SM01117">
    <property type="entry name" value="Cyt-b5"/>
    <property type="match status" value="1"/>
</dbReference>
<evidence type="ECO:0000256" key="1">
    <source>
        <dbReference type="ARBA" id="ARBA00022617"/>
    </source>
</evidence>
<evidence type="ECO:0000256" key="3">
    <source>
        <dbReference type="ARBA" id="ARBA00023004"/>
    </source>
</evidence>
<dbReference type="Gene3D" id="3.10.120.10">
    <property type="entry name" value="Cytochrome b5-like heme/steroid binding domain"/>
    <property type="match status" value="1"/>
</dbReference>
<dbReference type="EMBL" id="CM000631">
    <property type="protein sequence ID" value="EEC43185.1"/>
    <property type="molecule type" value="Genomic_DNA"/>
</dbReference>
<dbReference type="AlphaFoldDB" id="B7GBM1"/>
<dbReference type="InterPro" id="IPR036400">
    <property type="entry name" value="Cyt_B5-like_heme/steroid_sf"/>
</dbReference>
<sequence length="111" mass="12880">SRQKVGVRRGFGLSDWNRLLRSSDDLAQRKGKALRKIKWEEIGRHNSMYDGWIVLRGKVYFVSPYLAYHPGGENILKQALGKDATNLYDKYHRWVNEDGLIGKLLIGYLDE</sequence>
<dbReference type="STRING" id="556484.B7GBM1"/>
<evidence type="ECO:0000313" key="7">
    <source>
        <dbReference type="EMBL" id="EEC44029.1"/>
    </source>
</evidence>
<dbReference type="InParanoid" id="B7GBM1"/>
<keyword evidence="1 4" id="KW-0349">Heme</keyword>
<name>B7GBM1_PHATC</name>
<dbReference type="PROSITE" id="PS50255">
    <property type="entry name" value="CYTOCHROME_B5_2"/>
    <property type="match status" value="1"/>
</dbReference>
<dbReference type="SUPFAM" id="SSF55856">
    <property type="entry name" value="Cytochrome b5-like heme/steroid binding domain"/>
    <property type="match status" value="1"/>
</dbReference>
<reference evidence="7 8" key="1">
    <citation type="journal article" date="2008" name="Nature">
        <title>The Phaeodactylum genome reveals the evolutionary history of diatom genomes.</title>
        <authorList>
            <person name="Bowler C."/>
            <person name="Allen A.E."/>
            <person name="Badger J.H."/>
            <person name="Grimwood J."/>
            <person name="Jabbari K."/>
            <person name="Kuo A."/>
            <person name="Maheswari U."/>
            <person name="Martens C."/>
            <person name="Maumus F."/>
            <person name="Otillar R.P."/>
            <person name="Rayko E."/>
            <person name="Salamov A."/>
            <person name="Vandepoele K."/>
            <person name="Beszteri B."/>
            <person name="Gruber A."/>
            <person name="Heijde M."/>
            <person name="Katinka M."/>
            <person name="Mock T."/>
            <person name="Valentin K."/>
            <person name="Verret F."/>
            <person name="Berges J.A."/>
            <person name="Brownlee C."/>
            <person name="Cadoret J.P."/>
            <person name="Chiovitti A."/>
            <person name="Choi C.J."/>
            <person name="Coesel S."/>
            <person name="De Martino A."/>
            <person name="Detter J.C."/>
            <person name="Durkin C."/>
            <person name="Falciatore A."/>
            <person name="Fournet J."/>
            <person name="Haruta M."/>
            <person name="Huysman M.J."/>
            <person name="Jenkins B.D."/>
            <person name="Jiroutova K."/>
            <person name="Jorgensen R.E."/>
            <person name="Joubert Y."/>
            <person name="Kaplan A."/>
            <person name="Kroger N."/>
            <person name="Kroth P.G."/>
            <person name="La Roche J."/>
            <person name="Lindquist E."/>
            <person name="Lommer M."/>
            <person name="Martin-Jezequel V."/>
            <person name="Lopez P.J."/>
            <person name="Lucas S."/>
            <person name="Mangogna M."/>
            <person name="McGinnis K."/>
            <person name="Medlin L.K."/>
            <person name="Montsant A."/>
            <person name="Oudot-Le Secq M.P."/>
            <person name="Napoli C."/>
            <person name="Obornik M."/>
            <person name="Parker M.S."/>
            <person name="Petit J.L."/>
            <person name="Porcel B.M."/>
            <person name="Poulsen N."/>
            <person name="Robison M."/>
            <person name="Rychlewski L."/>
            <person name="Rynearson T.A."/>
            <person name="Schmutz J."/>
            <person name="Shapiro H."/>
            <person name="Siaut M."/>
            <person name="Stanley M."/>
            <person name="Sussman M.R."/>
            <person name="Taylor A.R."/>
            <person name="Vardi A."/>
            <person name="von Dassow P."/>
            <person name="Vyverman W."/>
            <person name="Willis A."/>
            <person name="Wyrwicz L.S."/>
            <person name="Rokhsar D.S."/>
            <person name="Weissenbach J."/>
            <person name="Armbrust E.V."/>
            <person name="Green B.R."/>
            <person name="Van de Peer Y."/>
            <person name="Grigoriev I.V."/>
        </authorList>
    </citation>
    <scope>NUCLEOTIDE SEQUENCE [LARGE SCALE GENOMIC DNA]</scope>
    <source>
        <strain evidence="7 8">CCAP 1055/1</strain>
    </source>
</reference>
<dbReference type="eggNOG" id="KOG0536">
    <property type="taxonomic scope" value="Eukaryota"/>
</dbReference>
<reference evidence="8" key="2">
    <citation type="submission" date="2008-08" db="EMBL/GenBank/DDBJ databases">
        <authorList>
            <consortium name="Diatom Consortium"/>
            <person name="Grigoriev I."/>
            <person name="Grimwood J."/>
            <person name="Kuo A."/>
            <person name="Otillar R.P."/>
            <person name="Salamov A."/>
            <person name="Detter J.C."/>
            <person name="Lindquist E."/>
            <person name="Shapiro H."/>
            <person name="Lucas S."/>
            <person name="Glavina del Rio T."/>
            <person name="Pitluck S."/>
            <person name="Rokhsar D."/>
            <person name="Bowler C."/>
        </authorList>
    </citation>
    <scope>GENOME REANNOTATION</scope>
    <source>
        <strain evidence="8">CCAP 1055/1</strain>
    </source>
</reference>
<accession>B7GBM1</accession>
<evidence type="ECO:0000256" key="4">
    <source>
        <dbReference type="RuleBase" id="RU362121"/>
    </source>
</evidence>
<organism evidence="7 8">
    <name type="scientific">Phaeodactylum tricornutum (strain CCAP 1055/1)</name>
    <dbReference type="NCBI Taxonomy" id="556484"/>
    <lineage>
        <taxon>Eukaryota</taxon>
        <taxon>Sar</taxon>
        <taxon>Stramenopiles</taxon>
        <taxon>Ochrophyta</taxon>
        <taxon>Bacillariophyta</taxon>
        <taxon>Bacillariophyceae</taxon>
        <taxon>Bacillariophycidae</taxon>
        <taxon>Naviculales</taxon>
        <taxon>Phaeodactylaceae</taxon>
        <taxon>Phaeodactylum</taxon>
    </lineage>
</organism>
<dbReference type="GO" id="GO:0020037">
    <property type="term" value="F:heme binding"/>
    <property type="evidence" value="ECO:0007669"/>
    <property type="project" value="UniProtKB-UniRule"/>
</dbReference>
<dbReference type="PaxDb" id="2850-Phatr16195"/>
<dbReference type="PANTHER" id="PTHR46237">
    <property type="entry name" value="CYTOCHROME B5 REDUCTASE 4 FAMILY MEMBER"/>
    <property type="match status" value="1"/>
</dbReference>
<proteinExistence type="inferred from homology"/>
<dbReference type="InterPro" id="IPR018506">
    <property type="entry name" value="Cyt_B5_heme-BS"/>
</dbReference>